<dbReference type="Pfam" id="PF02653">
    <property type="entry name" value="BPD_transp_2"/>
    <property type="match status" value="1"/>
</dbReference>
<evidence type="ECO:0000256" key="6">
    <source>
        <dbReference type="SAM" id="Phobius"/>
    </source>
</evidence>
<dbReference type="InterPro" id="IPR043428">
    <property type="entry name" value="LivM-like"/>
</dbReference>
<dbReference type="PANTHER" id="PTHR30482:SF10">
    <property type="entry name" value="HIGH-AFFINITY BRANCHED-CHAIN AMINO ACID TRANSPORT PROTEIN BRAE"/>
    <property type="match status" value="1"/>
</dbReference>
<evidence type="ECO:0000256" key="5">
    <source>
        <dbReference type="ARBA" id="ARBA00023136"/>
    </source>
</evidence>
<dbReference type="AlphaFoldDB" id="A0A0D8J342"/>
<dbReference type="GO" id="GO:0005886">
    <property type="term" value="C:plasma membrane"/>
    <property type="evidence" value="ECO:0007669"/>
    <property type="project" value="UniProtKB-SubCell"/>
</dbReference>
<organism evidence="7 8">
    <name type="scientific">Ruthenibacterium lactatiformans</name>
    <dbReference type="NCBI Taxonomy" id="1550024"/>
    <lineage>
        <taxon>Bacteria</taxon>
        <taxon>Bacillati</taxon>
        <taxon>Bacillota</taxon>
        <taxon>Clostridia</taxon>
        <taxon>Eubacteriales</taxon>
        <taxon>Oscillospiraceae</taxon>
        <taxon>Ruthenibacterium</taxon>
    </lineage>
</organism>
<evidence type="ECO:0000256" key="1">
    <source>
        <dbReference type="ARBA" id="ARBA00004651"/>
    </source>
</evidence>
<dbReference type="GeneID" id="42855770"/>
<feature type="transmembrane region" description="Helical" evidence="6">
    <location>
        <begin position="212"/>
        <end position="234"/>
    </location>
</feature>
<comment type="subcellular location">
    <subcellularLocation>
        <location evidence="1">Cell membrane</location>
        <topology evidence="1">Multi-pass membrane protein</topology>
    </subcellularLocation>
</comment>
<dbReference type="InterPro" id="IPR001851">
    <property type="entry name" value="ABC_transp_permease"/>
</dbReference>
<proteinExistence type="predicted"/>
<evidence type="ECO:0000256" key="4">
    <source>
        <dbReference type="ARBA" id="ARBA00022989"/>
    </source>
</evidence>
<feature type="transmembrane region" description="Helical" evidence="6">
    <location>
        <begin position="6"/>
        <end position="24"/>
    </location>
</feature>
<protein>
    <submittedName>
        <fullName evidence="7">Branched-chain amino acid ABC transporter permease</fullName>
    </submittedName>
</protein>
<evidence type="ECO:0000313" key="8">
    <source>
        <dbReference type="Proteomes" id="UP000032483"/>
    </source>
</evidence>
<keyword evidence="2" id="KW-1003">Cell membrane</keyword>
<feature type="transmembrane region" description="Helical" evidence="6">
    <location>
        <begin position="57"/>
        <end position="79"/>
    </location>
</feature>
<accession>A0A0D8J342</accession>
<feature type="transmembrane region" description="Helical" evidence="6">
    <location>
        <begin position="246"/>
        <end position="264"/>
    </location>
</feature>
<dbReference type="PANTHER" id="PTHR30482">
    <property type="entry name" value="HIGH-AFFINITY BRANCHED-CHAIN AMINO ACID TRANSPORT SYSTEM PERMEASE"/>
    <property type="match status" value="1"/>
</dbReference>
<gene>
    <name evidence="7" type="ORF">TQ39_03860</name>
</gene>
<dbReference type="Proteomes" id="UP000032483">
    <property type="component" value="Unassembled WGS sequence"/>
</dbReference>
<dbReference type="CDD" id="cd06581">
    <property type="entry name" value="TM_PBP1_LivM_like"/>
    <property type="match status" value="1"/>
</dbReference>
<feature type="transmembrane region" description="Helical" evidence="6">
    <location>
        <begin position="122"/>
        <end position="141"/>
    </location>
</feature>
<dbReference type="GO" id="GO:0015658">
    <property type="term" value="F:branched-chain amino acid transmembrane transporter activity"/>
    <property type="evidence" value="ECO:0007669"/>
    <property type="project" value="InterPro"/>
</dbReference>
<reference evidence="7" key="1">
    <citation type="submission" date="2015-02" db="EMBL/GenBank/DDBJ databases">
        <title>A novel member of the family Ruminococcaceae isolated from human feces.</title>
        <authorList>
            <person name="Shkoporov A.N."/>
            <person name="Chaplin A.V."/>
            <person name="Motuzova O.V."/>
            <person name="Kafarskaia L.I."/>
            <person name="Khokhlova E.V."/>
            <person name="Efimov B.A."/>
        </authorList>
    </citation>
    <scope>NUCLEOTIDE SEQUENCE [LARGE SCALE GENOMIC DNA]</scope>
    <source>
        <strain evidence="7">585-1</strain>
    </source>
</reference>
<evidence type="ECO:0000256" key="3">
    <source>
        <dbReference type="ARBA" id="ARBA00022692"/>
    </source>
</evidence>
<feature type="transmembrane region" description="Helical" evidence="6">
    <location>
        <begin position="173"/>
        <end position="192"/>
    </location>
</feature>
<name>A0A0D8J342_9FIRM</name>
<feature type="transmembrane region" description="Helical" evidence="6">
    <location>
        <begin position="86"/>
        <end position="102"/>
    </location>
</feature>
<comment type="caution">
    <text evidence="7">The sequence shown here is derived from an EMBL/GenBank/DDBJ whole genome shotgun (WGS) entry which is preliminary data.</text>
</comment>
<dbReference type="PATRIC" id="fig|1550024.3.peg.863"/>
<dbReference type="RefSeq" id="WP_009321814.1">
    <property type="nucleotide sequence ID" value="NZ_CAOJUJ010000036.1"/>
</dbReference>
<dbReference type="EMBL" id="JXXK01000003">
    <property type="protein sequence ID" value="KJF40956.1"/>
    <property type="molecule type" value="Genomic_DNA"/>
</dbReference>
<keyword evidence="4 6" id="KW-1133">Transmembrane helix</keyword>
<evidence type="ECO:0000256" key="2">
    <source>
        <dbReference type="ARBA" id="ARBA00022475"/>
    </source>
</evidence>
<keyword evidence="3 6" id="KW-0812">Transmembrane</keyword>
<evidence type="ECO:0000313" key="7">
    <source>
        <dbReference type="EMBL" id="KJF40956.1"/>
    </source>
</evidence>
<keyword evidence="5 6" id="KW-0472">Membrane</keyword>
<sequence>MALVSNILTQVFITLIAVAGVYVLTGLTGMFSLGQAAFMAIGSYASGLLVVKAHMPLVPAIIIAVALATLVGYLIGYPVVRLRRDYISLVTLGFGEAIAALLNRMTSLTGGASGFTGIPRKTTLTIAAVSAVLAIALVAFFKSSKYGRQCIALRGDELAAKAMGINVIRIKMTAFLLSVALTAYSGCLYAFYMSYVDPTGFGWKKSADWVIMVFFGGVNSLTGSTLGAFILSALPQVLRGLQNYRYVIYAVLVLLIINFKPSGLLGEWEFTPRDIARSARKLKRKLGLKKEEN</sequence>
<keyword evidence="8" id="KW-1185">Reference proteome</keyword>